<dbReference type="Pfam" id="PF00225">
    <property type="entry name" value="Kinesin"/>
    <property type="match status" value="1"/>
</dbReference>
<keyword evidence="5 11" id="KW-0547">Nucleotide-binding</keyword>
<dbReference type="AlphaFoldDB" id="A0A8C7FIZ0"/>
<organism evidence="14 15">
    <name type="scientific">Oncorhynchus kisutch</name>
    <name type="common">Coho salmon</name>
    <name type="synonym">Salmo kisutch</name>
    <dbReference type="NCBI Taxonomy" id="8019"/>
    <lineage>
        <taxon>Eukaryota</taxon>
        <taxon>Metazoa</taxon>
        <taxon>Chordata</taxon>
        <taxon>Craniata</taxon>
        <taxon>Vertebrata</taxon>
        <taxon>Euteleostomi</taxon>
        <taxon>Actinopterygii</taxon>
        <taxon>Neopterygii</taxon>
        <taxon>Teleostei</taxon>
        <taxon>Protacanthopterygii</taxon>
        <taxon>Salmoniformes</taxon>
        <taxon>Salmonidae</taxon>
        <taxon>Salmoninae</taxon>
        <taxon>Oncorhynchus</taxon>
    </lineage>
</organism>
<dbReference type="GO" id="GO:0003777">
    <property type="term" value="F:microtubule motor activity"/>
    <property type="evidence" value="ECO:0007669"/>
    <property type="project" value="InterPro"/>
</dbReference>
<dbReference type="InterPro" id="IPR027640">
    <property type="entry name" value="Kinesin-like_fam"/>
</dbReference>
<comment type="similarity">
    <text evidence="11 12">Belongs to the TRAFAC class myosin-kinesin ATPase superfamily. Kinesin family.</text>
</comment>
<reference evidence="14" key="1">
    <citation type="submission" date="2025-08" db="UniProtKB">
        <authorList>
            <consortium name="Ensembl"/>
        </authorList>
    </citation>
    <scope>IDENTIFICATION</scope>
</reference>
<dbReference type="PROSITE" id="PS00411">
    <property type="entry name" value="KINESIN_MOTOR_1"/>
    <property type="match status" value="1"/>
</dbReference>
<evidence type="ECO:0000259" key="13">
    <source>
        <dbReference type="PROSITE" id="PS50067"/>
    </source>
</evidence>
<evidence type="ECO:0000256" key="3">
    <source>
        <dbReference type="ARBA" id="ARBA00022490"/>
    </source>
</evidence>
<comment type="subcellular location">
    <subcellularLocation>
        <location evidence="2">Cytoplasm</location>
        <location evidence="2">Cytoskeleton</location>
    </subcellularLocation>
    <subcellularLocation>
        <location evidence="1">Nucleus</location>
    </subcellularLocation>
</comment>
<dbReference type="Proteomes" id="UP000694557">
    <property type="component" value="Unassembled WGS sequence"/>
</dbReference>
<proteinExistence type="inferred from homology"/>
<accession>A0A8C7FIZ0</accession>
<gene>
    <name evidence="14" type="primary">LOC109874821</name>
</gene>
<dbReference type="Gene3D" id="3.40.850.10">
    <property type="entry name" value="Kinesin motor domain"/>
    <property type="match status" value="1"/>
</dbReference>
<dbReference type="SMART" id="SM00129">
    <property type="entry name" value="KISc"/>
    <property type="match status" value="1"/>
</dbReference>
<dbReference type="GeneTree" id="ENSGT00940000159058"/>
<evidence type="ECO:0000313" key="14">
    <source>
        <dbReference type="Ensembl" id="ENSOKIP00005028599.1"/>
    </source>
</evidence>
<reference evidence="14" key="2">
    <citation type="submission" date="2025-09" db="UniProtKB">
        <authorList>
            <consortium name="Ensembl"/>
        </authorList>
    </citation>
    <scope>IDENTIFICATION</scope>
</reference>
<keyword evidence="3" id="KW-0963">Cytoplasm</keyword>
<dbReference type="GO" id="GO:0005819">
    <property type="term" value="C:spindle"/>
    <property type="evidence" value="ECO:0007669"/>
    <property type="project" value="UniProtKB-ARBA"/>
</dbReference>
<evidence type="ECO:0000256" key="2">
    <source>
        <dbReference type="ARBA" id="ARBA00004245"/>
    </source>
</evidence>
<keyword evidence="6 11" id="KW-0067">ATP-binding</keyword>
<evidence type="ECO:0000256" key="12">
    <source>
        <dbReference type="RuleBase" id="RU000394"/>
    </source>
</evidence>
<dbReference type="GO" id="GO:0005874">
    <property type="term" value="C:microtubule"/>
    <property type="evidence" value="ECO:0007669"/>
    <property type="project" value="UniProtKB-KW"/>
</dbReference>
<feature type="binding site" evidence="11">
    <location>
        <begin position="108"/>
        <end position="115"/>
    </location>
    <ligand>
        <name>ATP</name>
        <dbReference type="ChEBI" id="CHEBI:30616"/>
    </ligand>
</feature>
<evidence type="ECO:0000256" key="7">
    <source>
        <dbReference type="ARBA" id="ARBA00023054"/>
    </source>
</evidence>
<sequence>MDVCSHVKVVVRVRPTNDNEKCENFRNVVQVVDNHMLIFDPKEQQITSFGGPRVQNRDVNKRVNKDLKFVFDNVFGEDSSQVDIFENTTKRILDGVLNGFNCTVFAYGATGAGKTHTMLGSSNDPGVMYRTMTELFNRMDQVKEEKIFDVAFSYLEVYNEQIRDLLANVGPLAVREDPSNGVVVQGLTLHQPKSAEHILEALDYGNRNRTQHPTDMNATSSRSHAVFQIYLKQQDRTASLNPNVRVAKMSLIDLAGSERASGTNAKGARQREGANINRSLLALGNVINALADPKSKKAHIPYRDSKLTRLLKDSLGGNCRTVMIANISPSSKSYDDTHNTLKYANRAKEIKSSVSKLLTHPNNFMLFQIIQLKKKLKEYEERKMDPLVPGVSNTISSQNQTEIHRVSESLQSIFSSRTQIRREHLVLERQLKENELRQRHSEECNQQAQLFSAKDKTEKATCKHERKLASLLTQQQHIRKSLKEVELCFLENEGWLHRVENDVKLLGQDSQPPVVLQKDLRCHRLQLQVEDLKQHIEQITHLIGIQDQENKQTKKMVHMLLPAYSRQYWTLRGSGLVTAADEAENQDLEHLVLRERGVVWADQEKAGEQKDEETQAEGSRLSVNQSWPAILNYYVAVHQMSAGAPRTCPPVPVTCLFPCFFYFVFLALSTSAYS</sequence>
<evidence type="ECO:0000256" key="11">
    <source>
        <dbReference type="PROSITE-ProRule" id="PRU00283"/>
    </source>
</evidence>
<keyword evidence="10" id="KW-0539">Nucleus</keyword>
<dbReference type="PRINTS" id="PR00380">
    <property type="entry name" value="KINESINHEAVY"/>
</dbReference>
<evidence type="ECO:0000256" key="4">
    <source>
        <dbReference type="ARBA" id="ARBA00022701"/>
    </source>
</evidence>
<dbReference type="PANTHER" id="PTHR47968:SF65">
    <property type="entry name" value="KINESIN MOTOR DOMAIN-CONTAINING PROTEIN"/>
    <property type="match status" value="1"/>
</dbReference>
<dbReference type="GO" id="GO:0005634">
    <property type="term" value="C:nucleus"/>
    <property type="evidence" value="ECO:0007669"/>
    <property type="project" value="UniProtKB-SubCell"/>
</dbReference>
<dbReference type="GO" id="GO:0007018">
    <property type="term" value="P:microtubule-based movement"/>
    <property type="evidence" value="ECO:0007669"/>
    <property type="project" value="InterPro"/>
</dbReference>
<keyword evidence="4 12" id="KW-0493">Microtubule</keyword>
<dbReference type="GO" id="GO:0000278">
    <property type="term" value="P:mitotic cell cycle"/>
    <property type="evidence" value="ECO:0007669"/>
    <property type="project" value="UniProtKB-ARBA"/>
</dbReference>
<dbReference type="InterPro" id="IPR001752">
    <property type="entry name" value="Kinesin_motor_dom"/>
</dbReference>
<evidence type="ECO:0000256" key="5">
    <source>
        <dbReference type="ARBA" id="ARBA00022741"/>
    </source>
</evidence>
<dbReference type="InterPro" id="IPR019821">
    <property type="entry name" value="Kinesin_motor_CS"/>
</dbReference>
<dbReference type="InterPro" id="IPR036961">
    <property type="entry name" value="Kinesin_motor_dom_sf"/>
</dbReference>
<dbReference type="GO" id="GO:0008017">
    <property type="term" value="F:microtubule binding"/>
    <property type="evidence" value="ECO:0007669"/>
    <property type="project" value="InterPro"/>
</dbReference>
<evidence type="ECO:0000256" key="1">
    <source>
        <dbReference type="ARBA" id="ARBA00004123"/>
    </source>
</evidence>
<keyword evidence="9" id="KW-0206">Cytoskeleton</keyword>
<dbReference type="Ensembl" id="ENSOKIT00005030263.1">
    <property type="protein sequence ID" value="ENSOKIP00005028599.1"/>
    <property type="gene ID" value="ENSOKIG00005012330.1"/>
</dbReference>
<dbReference type="PROSITE" id="PS50067">
    <property type="entry name" value="KINESIN_MOTOR_2"/>
    <property type="match status" value="1"/>
</dbReference>
<keyword evidence="8 11" id="KW-0505">Motor protein</keyword>
<name>A0A8C7FIZ0_ONCKI</name>
<dbReference type="FunFam" id="3.40.850.10:FF:000027">
    <property type="entry name" value="Kinesin-like protein"/>
    <property type="match status" value="1"/>
</dbReference>
<evidence type="ECO:0000256" key="9">
    <source>
        <dbReference type="ARBA" id="ARBA00023212"/>
    </source>
</evidence>
<dbReference type="PANTHER" id="PTHR47968">
    <property type="entry name" value="CENTROMERE PROTEIN E"/>
    <property type="match status" value="1"/>
</dbReference>
<protein>
    <recommendedName>
        <fullName evidence="12">Kinesin-like protein</fullName>
    </recommendedName>
</protein>
<dbReference type="GO" id="GO:0005524">
    <property type="term" value="F:ATP binding"/>
    <property type="evidence" value="ECO:0007669"/>
    <property type="project" value="UniProtKB-UniRule"/>
</dbReference>
<dbReference type="SUPFAM" id="SSF52540">
    <property type="entry name" value="P-loop containing nucleoside triphosphate hydrolases"/>
    <property type="match status" value="1"/>
</dbReference>
<feature type="domain" description="Kinesin motor" evidence="13">
    <location>
        <begin position="6"/>
        <end position="350"/>
    </location>
</feature>
<evidence type="ECO:0000256" key="6">
    <source>
        <dbReference type="ARBA" id="ARBA00022840"/>
    </source>
</evidence>
<dbReference type="InterPro" id="IPR027417">
    <property type="entry name" value="P-loop_NTPase"/>
</dbReference>
<evidence type="ECO:0000256" key="8">
    <source>
        <dbReference type="ARBA" id="ARBA00023175"/>
    </source>
</evidence>
<evidence type="ECO:0000313" key="15">
    <source>
        <dbReference type="Proteomes" id="UP000694557"/>
    </source>
</evidence>
<keyword evidence="15" id="KW-1185">Reference proteome</keyword>
<keyword evidence="7" id="KW-0175">Coiled coil</keyword>
<evidence type="ECO:0000256" key="10">
    <source>
        <dbReference type="ARBA" id="ARBA00023242"/>
    </source>
</evidence>
<dbReference type="CDD" id="cd01370">
    <property type="entry name" value="KISc_KIP3_like"/>
    <property type="match status" value="1"/>
</dbReference>